<dbReference type="GO" id="GO:0043546">
    <property type="term" value="F:molybdopterin cofactor binding"/>
    <property type="evidence" value="ECO:0007669"/>
    <property type="project" value="TreeGrafter"/>
</dbReference>
<name>A0A0F9RBM0_9ZZZZ</name>
<sequence length="336" mass="37479">MKERMRLIKEKKIHIALIAILILIGIGLIISIPILTYEKPLEQNMGEFPDFITENEDYFTTRIGAVPNINPDTYGLNIWGQIDNPRSFNISELLELDLIEKTLTTECIGNPANGPLISTAVWKGFSVFDLVNSLSLKENATGVRYTAADGYFVSHTLDQLKNNGTIGALFMNGVTLPPAQGFPLRIVNPGSYGAKQPAWVIEIEVIDRPLEDYWDLRSWDTSTPMEVDSTIFFPNNNIEVSLGVPIIIGGAAFGGTRISRVEITINGALNWTEVDIVTMLDLDHVWVFWNVSLVFTEIGIYSINTRATDIHNNTQPEDDSNGLDGTNYWPLLTIYV</sequence>
<dbReference type="Pfam" id="PF00174">
    <property type="entry name" value="Oxidored_molyb"/>
    <property type="match status" value="1"/>
</dbReference>
<dbReference type="GO" id="GO:0006790">
    <property type="term" value="P:sulfur compound metabolic process"/>
    <property type="evidence" value="ECO:0007669"/>
    <property type="project" value="TreeGrafter"/>
</dbReference>
<keyword evidence="1" id="KW-1133">Transmembrane helix</keyword>
<evidence type="ECO:0000256" key="1">
    <source>
        <dbReference type="SAM" id="Phobius"/>
    </source>
</evidence>
<feature type="transmembrane region" description="Helical" evidence="1">
    <location>
        <begin position="12"/>
        <end position="35"/>
    </location>
</feature>
<evidence type="ECO:0000259" key="2">
    <source>
        <dbReference type="Pfam" id="PF00174"/>
    </source>
</evidence>
<proteinExistence type="predicted"/>
<dbReference type="GO" id="GO:0020037">
    <property type="term" value="F:heme binding"/>
    <property type="evidence" value="ECO:0007669"/>
    <property type="project" value="TreeGrafter"/>
</dbReference>
<comment type="caution">
    <text evidence="4">The sequence shown here is derived from an EMBL/GenBank/DDBJ whole genome shotgun (WGS) entry which is preliminary data.</text>
</comment>
<organism evidence="4">
    <name type="scientific">marine sediment metagenome</name>
    <dbReference type="NCBI Taxonomy" id="412755"/>
    <lineage>
        <taxon>unclassified sequences</taxon>
        <taxon>metagenomes</taxon>
        <taxon>ecological metagenomes</taxon>
    </lineage>
</organism>
<dbReference type="PANTHER" id="PTHR19372">
    <property type="entry name" value="SULFITE REDUCTASE"/>
    <property type="match status" value="1"/>
</dbReference>
<keyword evidence="1" id="KW-0472">Membrane</keyword>
<dbReference type="InterPro" id="IPR014756">
    <property type="entry name" value="Ig_E-set"/>
</dbReference>
<evidence type="ECO:0008006" key="5">
    <source>
        <dbReference type="Google" id="ProtNLM"/>
    </source>
</evidence>
<dbReference type="InterPro" id="IPR036374">
    <property type="entry name" value="OxRdtase_Mopterin-bd_sf"/>
</dbReference>
<dbReference type="InterPro" id="IPR000572">
    <property type="entry name" value="OxRdtase_Mopterin-bd_dom"/>
</dbReference>
<evidence type="ECO:0000259" key="3">
    <source>
        <dbReference type="Pfam" id="PF03404"/>
    </source>
</evidence>
<dbReference type="SUPFAM" id="SSF56524">
    <property type="entry name" value="Oxidoreductase molybdopterin-binding domain"/>
    <property type="match status" value="1"/>
</dbReference>
<dbReference type="Gene3D" id="2.60.40.650">
    <property type="match status" value="1"/>
</dbReference>
<reference evidence="4" key="1">
    <citation type="journal article" date="2015" name="Nature">
        <title>Complex archaea that bridge the gap between prokaryotes and eukaryotes.</title>
        <authorList>
            <person name="Spang A."/>
            <person name="Saw J.H."/>
            <person name="Jorgensen S.L."/>
            <person name="Zaremba-Niedzwiedzka K."/>
            <person name="Martijn J."/>
            <person name="Lind A.E."/>
            <person name="van Eijk R."/>
            <person name="Schleper C."/>
            <person name="Guy L."/>
            <person name="Ettema T.J."/>
        </authorList>
    </citation>
    <scope>NUCLEOTIDE SEQUENCE</scope>
</reference>
<feature type="domain" description="Oxidoreductase molybdopterin-binding" evidence="2">
    <location>
        <begin position="64"/>
        <end position="214"/>
    </location>
</feature>
<dbReference type="Gene3D" id="3.90.420.10">
    <property type="entry name" value="Oxidoreductase, molybdopterin-binding domain"/>
    <property type="match status" value="1"/>
</dbReference>
<protein>
    <recommendedName>
        <fullName evidence="5">Oxidoreductase molybdopterin-binding domain-containing protein</fullName>
    </recommendedName>
</protein>
<feature type="domain" description="Moybdenum cofactor oxidoreductase dimerisation" evidence="3">
    <location>
        <begin position="224"/>
        <end position="325"/>
    </location>
</feature>
<dbReference type="GO" id="GO:0030151">
    <property type="term" value="F:molybdenum ion binding"/>
    <property type="evidence" value="ECO:0007669"/>
    <property type="project" value="InterPro"/>
</dbReference>
<dbReference type="EMBL" id="LAZR01001026">
    <property type="protein sequence ID" value="KKN52259.1"/>
    <property type="molecule type" value="Genomic_DNA"/>
</dbReference>
<gene>
    <name evidence="4" type="ORF">LCGC14_0614220</name>
</gene>
<accession>A0A0F9RBM0</accession>
<dbReference type="AlphaFoldDB" id="A0A0F9RBM0"/>
<dbReference type="Pfam" id="PF03404">
    <property type="entry name" value="Mo-co_dimer"/>
    <property type="match status" value="1"/>
</dbReference>
<dbReference type="PANTHER" id="PTHR19372:SF7">
    <property type="entry name" value="SULFITE OXIDASE, MITOCHONDRIAL"/>
    <property type="match status" value="1"/>
</dbReference>
<dbReference type="GO" id="GO:0008482">
    <property type="term" value="F:sulfite oxidase activity"/>
    <property type="evidence" value="ECO:0007669"/>
    <property type="project" value="TreeGrafter"/>
</dbReference>
<evidence type="ECO:0000313" key="4">
    <source>
        <dbReference type="EMBL" id="KKN52259.1"/>
    </source>
</evidence>
<dbReference type="SUPFAM" id="SSF81296">
    <property type="entry name" value="E set domains"/>
    <property type="match status" value="1"/>
</dbReference>
<dbReference type="InterPro" id="IPR005066">
    <property type="entry name" value="MoCF_OxRdtse_dimer"/>
</dbReference>
<keyword evidence="1" id="KW-0812">Transmembrane</keyword>